<keyword evidence="9" id="KW-0325">Glycoprotein</keyword>
<keyword evidence="5 10" id="KW-0812">Transmembrane</keyword>
<dbReference type="GO" id="GO:0006506">
    <property type="term" value="P:GPI anchor biosynthetic process"/>
    <property type="evidence" value="ECO:0007669"/>
    <property type="project" value="UniProtKB-KW"/>
</dbReference>
<keyword evidence="4" id="KW-0337">GPI-anchor biosynthesis</keyword>
<evidence type="ECO:0000256" key="8">
    <source>
        <dbReference type="ARBA" id="ARBA00023136"/>
    </source>
</evidence>
<organism evidence="11 12">
    <name type="scientific">Peronospora matthiolae</name>
    <dbReference type="NCBI Taxonomy" id="2874970"/>
    <lineage>
        <taxon>Eukaryota</taxon>
        <taxon>Sar</taxon>
        <taxon>Stramenopiles</taxon>
        <taxon>Oomycota</taxon>
        <taxon>Peronosporomycetes</taxon>
        <taxon>Peronosporales</taxon>
        <taxon>Peronosporaceae</taxon>
        <taxon>Peronospora</taxon>
    </lineage>
</organism>
<sequence length="582" mass="64031">MRRWAVALTGLAVGGLGLVADGSTATLGLWPQHTDSRLSLSFDSNDSLIATATHGGFLVTYNTKVDVQSEIHLDPLLESIEMKWIPAAGVQSSTFDRFWVNSLRLDGMSVVGIHLQAKLRSGTSWSAITNEHYERVEENIRGILHATFSSIELLPVLSKGFLAKSLCNFRSWRTKNLLQELLQESVTDAPTLCFSSSFPLSLHNKNSAYPDKVIREANNSLGSSRTPVERVLLTIQKIKQDINADQCPSRSIAIKFGRSTASSQMIEAEILDVWVSQSSEAKVPWKTFTPIRKTENGIFVATSVNREMGIDSLECTWVGTSGKLGTPSTALSVVEMQMPKMAVAASLQTTIEGTGFHRRYVTHVELLDQNTCGTGSSNKTILMRVPISSTTYVDLDEIRRMERSGDLKLLSFAKHIDIERPSPISSQHVVGLIFAMPSTGQVHIEFPLHFRYQAPSENKLYRQASVIAPDVFMFCPKEGHSVKRQLKLSDNDATHSYLHTWGLMGQPDPAIANHHWLHLSTSSPLPITQVSIPVGYLPSDRLVSSITLLFASIGAALLCYVSIGASARAPDHFASSWKGKTD</sequence>
<evidence type="ECO:0000256" key="7">
    <source>
        <dbReference type="ARBA" id="ARBA00022989"/>
    </source>
</evidence>
<feature type="transmembrane region" description="Helical" evidence="10">
    <location>
        <begin position="542"/>
        <end position="563"/>
    </location>
</feature>
<evidence type="ECO:0000313" key="11">
    <source>
        <dbReference type="EMBL" id="CAK7905864.1"/>
    </source>
</evidence>
<evidence type="ECO:0000256" key="3">
    <source>
        <dbReference type="ARBA" id="ARBA00010345"/>
    </source>
</evidence>
<protein>
    <submittedName>
        <fullName evidence="11">Uncharacterized protein</fullName>
    </submittedName>
</protein>
<evidence type="ECO:0000256" key="6">
    <source>
        <dbReference type="ARBA" id="ARBA00022824"/>
    </source>
</evidence>
<name>A0AAV1T6D9_9STRA</name>
<evidence type="ECO:0000256" key="10">
    <source>
        <dbReference type="SAM" id="Phobius"/>
    </source>
</evidence>
<evidence type="ECO:0000256" key="2">
    <source>
        <dbReference type="ARBA" id="ARBA00004687"/>
    </source>
</evidence>
<dbReference type="PANTHER" id="PTHR28650:SF1">
    <property type="entry name" value="PHOSPHATIDYLINOSITOL-GLYCAN BIOSYNTHESIS CLASS X PROTEIN"/>
    <property type="match status" value="1"/>
</dbReference>
<dbReference type="AlphaFoldDB" id="A0AAV1T6D9"/>
<comment type="pathway">
    <text evidence="2">Glycolipid biosynthesis; glycosylphosphatidylinositol-anchor biosynthesis.</text>
</comment>
<comment type="subcellular location">
    <subcellularLocation>
        <location evidence="1">Endoplasmic reticulum membrane</location>
        <topology evidence="1">Single-pass membrane protein</topology>
    </subcellularLocation>
</comment>
<keyword evidence="6" id="KW-0256">Endoplasmic reticulum</keyword>
<evidence type="ECO:0000256" key="9">
    <source>
        <dbReference type="ARBA" id="ARBA00023180"/>
    </source>
</evidence>
<evidence type="ECO:0000256" key="1">
    <source>
        <dbReference type="ARBA" id="ARBA00004389"/>
    </source>
</evidence>
<dbReference type="Pfam" id="PF08320">
    <property type="entry name" value="PIG-X"/>
    <property type="match status" value="1"/>
</dbReference>
<reference evidence="11" key="1">
    <citation type="submission" date="2024-01" db="EMBL/GenBank/DDBJ databases">
        <authorList>
            <person name="Webb A."/>
        </authorList>
    </citation>
    <scope>NUCLEOTIDE SEQUENCE</scope>
    <source>
        <strain evidence="11">Pm1</strain>
    </source>
</reference>
<keyword evidence="8 10" id="KW-0472">Membrane</keyword>
<gene>
    <name evidence="11" type="ORF">PM001_LOCUS3201</name>
</gene>
<comment type="similarity">
    <text evidence="3">Belongs to the PIGX family.</text>
</comment>
<dbReference type="InterPro" id="IPR040039">
    <property type="entry name" value="PIGX"/>
</dbReference>
<evidence type="ECO:0000256" key="4">
    <source>
        <dbReference type="ARBA" id="ARBA00022502"/>
    </source>
</evidence>
<comment type="caution">
    <text evidence="11">The sequence shown here is derived from an EMBL/GenBank/DDBJ whole genome shotgun (WGS) entry which is preliminary data.</text>
</comment>
<keyword evidence="7 10" id="KW-1133">Transmembrane helix</keyword>
<dbReference type="Proteomes" id="UP001162060">
    <property type="component" value="Unassembled WGS sequence"/>
</dbReference>
<dbReference type="GO" id="GO:0005789">
    <property type="term" value="C:endoplasmic reticulum membrane"/>
    <property type="evidence" value="ECO:0007669"/>
    <property type="project" value="UniProtKB-SubCell"/>
</dbReference>
<proteinExistence type="inferred from homology"/>
<dbReference type="InterPro" id="IPR013233">
    <property type="entry name" value="PIG-X/PBN1"/>
</dbReference>
<dbReference type="EMBL" id="CAKLBY020000030">
    <property type="protein sequence ID" value="CAK7905864.1"/>
    <property type="molecule type" value="Genomic_DNA"/>
</dbReference>
<dbReference type="PANTHER" id="PTHR28650">
    <property type="entry name" value="PHOSPHATIDYLINOSITOL-GLYCAN BIOSYNTHESIS CLASS X PROTEIN"/>
    <property type="match status" value="1"/>
</dbReference>
<evidence type="ECO:0000313" key="12">
    <source>
        <dbReference type="Proteomes" id="UP001162060"/>
    </source>
</evidence>
<dbReference type="SMART" id="SM00780">
    <property type="entry name" value="PIG-X"/>
    <property type="match status" value="1"/>
</dbReference>
<evidence type="ECO:0000256" key="5">
    <source>
        <dbReference type="ARBA" id="ARBA00022692"/>
    </source>
</evidence>
<accession>A0AAV1T6D9</accession>